<dbReference type="Pfam" id="PF02882">
    <property type="entry name" value="THF_DHG_CYH_C"/>
    <property type="match status" value="1"/>
</dbReference>
<dbReference type="GO" id="GO:0006164">
    <property type="term" value="P:purine nucleotide biosynthetic process"/>
    <property type="evidence" value="ECO:0007669"/>
    <property type="project" value="UniProtKB-KW"/>
</dbReference>
<dbReference type="GO" id="GO:0035999">
    <property type="term" value="P:tetrahydrofolate interconversion"/>
    <property type="evidence" value="ECO:0007669"/>
    <property type="project" value="UniProtKB-UniRule"/>
</dbReference>
<keyword evidence="17" id="KW-1185">Reference proteome</keyword>
<dbReference type="SUPFAM" id="SSF53223">
    <property type="entry name" value="Aminoacid dehydrogenase-like, N-terminal domain"/>
    <property type="match status" value="1"/>
</dbReference>
<dbReference type="PROSITE" id="PS00767">
    <property type="entry name" value="THF_DHG_CYH_2"/>
    <property type="match status" value="1"/>
</dbReference>
<dbReference type="GO" id="GO:0004488">
    <property type="term" value="F:methylenetetrahydrofolate dehydrogenase (NADP+) activity"/>
    <property type="evidence" value="ECO:0007669"/>
    <property type="project" value="UniProtKB-UniRule"/>
</dbReference>
<evidence type="ECO:0000256" key="5">
    <source>
        <dbReference type="ARBA" id="ARBA00022755"/>
    </source>
</evidence>
<feature type="domain" description="Tetrahydrofolate dehydrogenase/cyclohydrolase NAD(P)-binding" evidence="15">
    <location>
        <begin position="140"/>
        <end position="281"/>
    </location>
</feature>
<keyword evidence="10 13" id="KW-0486">Methionine biosynthesis</keyword>
<evidence type="ECO:0000256" key="12">
    <source>
        <dbReference type="ARBA" id="ARBA00036357"/>
    </source>
</evidence>
<comment type="caution">
    <text evidence="16">The sequence shown here is derived from an EMBL/GenBank/DDBJ whole genome shotgun (WGS) entry which is preliminary data.</text>
</comment>
<dbReference type="Pfam" id="PF00763">
    <property type="entry name" value="THF_DHG_CYH"/>
    <property type="match status" value="1"/>
</dbReference>
<comment type="function">
    <text evidence="13">Catalyzes the oxidation of 5,10-methylenetetrahydrofolate to 5,10-methenyltetrahydrofolate and then the hydrolysis of 5,10-methenyltetrahydrofolate to 10-formyltetrahydrofolate.</text>
</comment>
<dbReference type="Gene3D" id="3.40.50.10860">
    <property type="entry name" value="Leucine Dehydrogenase, chain A, domain 1"/>
    <property type="match status" value="1"/>
</dbReference>
<dbReference type="EC" id="3.5.4.9" evidence="13"/>
<dbReference type="InterPro" id="IPR000672">
    <property type="entry name" value="THF_DH/CycHdrlase"/>
</dbReference>
<dbReference type="CDD" id="cd01080">
    <property type="entry name" value="NAD_bind_m-THF_DH_Cyclohyd"/>
    <property type="match status" value="1"/>
</dbReference>
<dbReference type="GO" id="GO:0005829">
    <property type="term" value="C:cytosol"/>
    <property type="evidence" value="ECO:0007669"/>
    <property type="project" value="TreeGrafter"/>
</dbReference>
<dbReference type="HAMAP" id="MF_01576">
    <property type="entry name" value="THF_DHG_CYH"/>
    <property type="match status" value="1"/>
</dbReference>
<comment type="pathway">
    <text evidence="1 13">One-carbon metabolism; tetrahydrofolate interconversion.</text>
</comment>
<dbReference type="InterPro" id="IPR020630">
    <property type="entry name" value="THF_DH/CycHdrlase_cat_dom"/>
</dbReference>
<dbReference type="GO" id="GO:0009086">
    <property type="term" value="P:methionine biosynthetic process"/>
    <property type="evidence" value="ECO:0007669"/>
    <property type="project" value="UniProtKB-KW"/>
</dbReference>
<dbReference type="EMBL" id="PIQH01000004">
    <property type="protein sequence ID" value="RUO80395.1"/>
    <property type="molecule type" value="Genomic_DNA"/>
</dbReference>
<evidence type="ECO:0000256" key="7">
    <source>
        <dbReference type="ARBA" id="ARBA00022857"/>
    </source>
</evidence>
<feature type="binding site" evidence="13">
    <location>
        <begin position="166"/>
        <end position="168"/>
    </location>
    <ligand>
        <name>NADP(+)</name>
        <dbReference type="ChEBI" id="CHEBI:58349"/>
    </ligand>
</feature>
<dbReference type="InterPro" id="IPR036291">
    <property type="entry name" value="NAD(P)-bd_dom_sf"/>
</dbReference>
<dbReference type="PANTHER" id="PTHR48099:SF5">
    <property type="entry name" value="C-1-TETRAHYDROFOLATE SYNTHASE, CYTOPLASMIC"/>
    <property type="match status" value="1"/>
</dbReference>
<dbReference type="InterPro" id="IPR020631">
    <property type="entry name" value="THF_DH/CycHdrlase_NAD-bd_dom"/>
</dbReference>
<dbReference type="NCBIfam" id="NF008058">
    <property type="entry name" value="PRK10792.1"/>
    <property type="match status" value="1"/>
</dbReference>
<evidence type="ECO:0000259" key="14">
    <source>
        <dbReference type="Pfam" id="PF00763"/>
    </source>
</evidence>
<dbReference type="NCBIfam" id="NF010783">
    <property type="entry name" value="PRK14186.1"/>
    <property type="match status" value="1"/>
</dbReference>
<feature type="domain" description="Tetrahydrofolate dehydrogenase/cyclohydrolase catalytic" evidence="14">
    <location>
        <begin position="6"/>
        <end position="121"/>
    </location>
</feature>
<dbReference type="InterPro" id="IPR046346">
    <property type="entry name" value="Aminoacid_DH-like_N_sf"/>
</dbReference>
<dbReference type="OrthoDB" id="9803580at2"/>
<comment type="subunit">
    <text evidence="2 13">Homodimer.</text>
</comment>
<dbReference type="PRINTS" id="PR00085">
    <property type="entry name" value="THFDHDRGNASE"/>
</dbReference>
<organism evidence="16 17">
    <name type="scientific">Idiomarina tyrosinivorans</name>
    <dbReference type="NCBI Taxonomy" id="1445662"/>
    <lineage>
        <taxon>Bacteria</taxon>
        <taxon>Pseudomonadati</taxon>
        <taxon>Pseudomonadota</taxon>
        <taxon>Gammaproteobacteria</taxon>
        <taxon>Alteromonadales</taxon>
        <taxon>Idiomarinaceae</taxon>
        <taxon>Idiomarina</taxon>
    </lineage>
</organism>
<evidence type="ECO:0000259" key="15">
    <source>
        <dbReference type="Pfam" id="PF02882"/>
    </source>
</evidence>
<dbReference type="Gene3D" id="3.40.50.720">
    <property type="entry name" value="NAD(P)-binding Rossmann-like Domain"/>
    <property type="match status" value="1"/>
</dbReference>
<gene>
    <name evidence="13" type="primary">folD</name>
    <name evidence="16" type="ORF">CWI84_04825</name>
</gene>
<dbReference type="RefSeq" id="WP_126841452.1">
    <property type="nucleotide sequence ID" value="NZ_PIQH01000004.1"/>
</dbReference>
<dbReference type="PANTHER" id="PTHR48099">
    <property type="entry name" value="C-1-TETRAHYDROFOLATE SYNTHASE, CYTOPLASMIC-RELATED"/>
    <property type="match status" value="1"/>
</dbReference>
<dbReference type="Proteomes" id="UP000287996">
    <property type="component" value="Unassembled WGS sequence"/>
</dbReference>
<dbReference type="EC" id="1.5.1.5" evidence="13"/>
<reference evidence="16 17" key="1">
    <citation type="journal article" date="2011" name="Front. Microbiol.">
        <title>Genomic signatures of strain selection and enhancement in Bacillus atrophaeus var. globigii, a historical biowarfare simulant.</title>
        <authorList>
            <person name="Gibbons H.S."/>
            <person name="Broomall S.M."/>
            <person name="McNew L.A."/>
            <person name="Daligault H."/>
            <person name="Chapman C."/>
            <person name="Bruce D."/>
            <person name="Karavis M."/>
            <person name="Krepps M."/>
            <person name="McGregor P.A."/>
            <person name="Hong C."/>
            <person name="Park K.H."/>
            <person name="Akmal A."/>
            <person name="Feldman A."/>
            <person name="Lin J.S."/>
            <person name="Chang W.E."/>
            <person name="Higgs B.W."/>
            <person name="Demirev P."/>
            <person name="Lindquist J."/>
            <person name="Liem A."/>
            <person name="Fochler E."/>
            <person name="Read T.D."/>
            <person name="Tapia R."/>
            <person name="Johnson S."/>
            <person name="Bishop-Lilly K.A."/>
            <person name="Detter C."/>
            <person name="Han C."/>
            <person name="Sozhamannan S."/>
            <person name="Rosenzweig C.N."/>
            <person name="Skowronski E.W."/>
        </authorList>
    </citation>
    <scope>NUCLEOTIDE SEQUENCE [LARGE SCALE GENOMIC DNA]</scope>
    <source>
        <strain evidence="16 17">CC-PW-9</strain>
    </source>
</reference>
<keyword evidence="6 13" id="KW-0378">Hydrolase</keyword>
<dbReference type="SUPFAM" id="SSF51735">
    <property type="entry name" value="NAD(P)-binding Rossmann-fold domains"/>
    <property type="match status" value="1"/>
</dbReference>
<evidence type="ECO:0000256" key="6">
    <source>
        <dbReference type="ARBA" id="ARBA00022801"/>
    </source>
</evidence>
<keyword evidence="8 13" id="KW-0560">Oxidoreductase</keyword>
<keyword evidence="4 13" id="KW-0028">Amino-acid biosynthesis</keyword>
<evidence type="ECO:0000256" key="4">
    <source>
        <dbReference type="ARBA" id="ARBA00022605"/>
    </source>
</evidence>
<evidence type="ECO:0000256" key="11">
    <source>
        <dbReference type="ARBA" id="ARBA00023268"/>
    </source>
</evidence>
<keyword evidence="11 13" id="KW-0511">Multifunctional enzyme</keyword>
<evidence type="ECO:0000313" key="16">
    <source>
        <dbReference type="EMBL" id="RUO80395.1"/>
    </source>
</evidence>
<evidence type="ECO:0000256" key="3">
    <source>
        <dbReference type="ARBA" id="ARBA00022563"/>
    </source>
</evidence>
<comment type="catalytic activity">
    <reaction evidence="13">
        <text>(6R)-5,10-methylene-5,6,7,8-tetrahydrofolate + NADP(+) = (6R)-5,10-methenyltetrahydrofolate + NADPH</text>
        <dbReference type="Rhea" id="RHEA:22812"/>
        <dbReference type="ChEBI" id="CHEBI:15636"/>
        <dbReference type="ChEBI" id="CHEBI:57455"/>
        <dbReference type="ChEBI" id="CHEBI:57783"/>
        <dbReference type="ChEBI" id="CHEBI:58349"/>
        <dbReference type="EC" id="1.5.1.5"/>
    </reaction>
</comment>
<protein>
    <recommendedName>
        <fullName evidence="13">Bifunctional protein FolD</fullName>
    </recommendedName>
    <domain>
        <recommendedName>
            <fullName evidence="13">Methylenetetrahydrofolate dehydrogenase</fullName>
            <ecNumber evidence="13">1.5.1.5</ecNumber>
        </recommendedName>
    </domain>
    <domain>
        <recommendedName>
            <fullName evidence="13">Methenyltetrahydrofolate cyclohydrolase</fullName>
            <ecNumber evidence="13">3.5.4.9</ecNumber>
        </recommendedName>
    </domain>
</protein>
<evidence type="ECO:0000313" key="17">
    <source>
        <dbReference type="Proteomes" id="UP000287996"/>
    </source>
</evidence>
<dbReference type="FunFam" id="3.40.50.10860:FF:000001">
    <property type="entry name" value="Bifunctional protein FolD"/>
    <property type="match status" value="1"/>
</dbReference>
<comment type="similarity">
    <text evidence="13">Belongs to the tetrahydrofolate dehydrogenase/cyclohydrolase family.</text>
</comment>
<dbReference type="InterPro" id="IPR020867">
    <property type="entry name" value="THF_DH/CycHdrlase_CS"/>
</dbReference>
<evidence type="ECO:0000256" key="2">
    <source>
        <dbReference type="ARBA" id="ARBA00011738"/>
    </source>
</evidence>
<dbReference type="AlphaFoldDB" id="A0A432ZR40"/>
<evidence type="ECO:0000256" key="1">
    <source>
        <dbReference type="ARBA" id="ARBA00004777"/>
    </source>
</evidence>
<comment type="caution">
    <text evidence="13">Lacks conserved residue(s) required for the propagation of feature annotation.</text>
</comment>
<evidence type="ECO:0000256" key="13">
    <source>
        <dbReference type="HAMAP-Rule" id="MF_01576"/>
    </source>
</evidence>
<name>A0A432ZR40_9GAMM</name>
<evidence type="ECO:0000256" key="9">
    <source>
        <dbReference type="ARBA" id="ARBA00023102"/>
    </source>
</evidence>
<keyword evidence="9 13" id="KW-0368">Histidine biosynthesis</keyword>
<keyword evidence="5 13" id="KW-0658">Purine biosynthesis</keyword>
<proteinExistence type="inferred from homology"/>
<keyword evidence="3 13" id="KW-0554">One-carbon metabolism</keyword>
<evidence type="ECO:0000256" key="10">
    <source>
        <dbReference type="ARBA" id="ARBA00023167"/>
    </source>
</evidence>
<dbReference type="UniPathway" id="UPA00193"/>
<dbReference type="GO" id="GO:0000105">
    <property type="term" value="P:L-histidine biosynthetic process"/>
    <property type="evidence" value="ECO:0007669"/>
    <property type="project" value="UniProtKB-KW"/>
</dbReference>
<accession>A0A432ZR40</accession>
<dbReference type="FunFam" id="3.40.50.720:FF:000006">
    <property type="entry name" value="Bifunctional protein FolD"/>
    <property type="match status" value="1"/>
</dbReference>
<comment type="catalytic activity">
    <reaction evidence="12 13">
        <text>(6R)-5,10-methenyltetrahydrofolate + H2O = (6R)-10-formyltetrahydrofolate + H(+)</text>
        <dbReference type="Rhea" id="RHEA:23700"/>
        <dbReference type="ChEBI" id="CHEBI:15377"/>
        <dbReference type="ChEBI" id="CHEBI:15378"/>
        <dbReference type="ChEBI" id="CHEBI:57455"/>
        <dbReference type="ChEBI" id="CHEBI:195366"/>
        <dbReference type="EC" id="3.5.4.9"/>
    </reaction>
</comment>
<sequence length="286" mass="30642">MSAQLIDGKALSQAIRDQVKQRVQARVDAGKRAPGLAVVLVGSDSASQIYVGNKRKACEEVGFTSRSYDLPANTTQQTLEQLIDELNNDASVDGILVQLPLPEGLDATAILERIRPDKDVDGFHPYNVGRLAQRIPALRPCTPKGIISLFESIPLDLHGLHAVVVGASNIVGRPMSLELLLAGATTTVCHRFTENLRHHVEQADVLVVAVGKSEFIPGEWIKPGAVVVDVGMNRLDSGKLTGDVAFKAAAERASYITPVPGGVGPMTVASLIENTLEACEKYHDQD</sequence>
<dbReference type="GO" id="GO:0004477">
    <property type="term" value="F:methenyltetrahydrofolate cyclohydrolase activity"/>
    <property type="evidence" value="ECO:0007669"/>
    <property type="project" value="UniProtKB-UniRule"/>
</dbReference>
<evidence type="ECO:0000256" key="8">
    <source>
        <dbReference type="ARBA" id="ARBA00023002"/>
    </source>
</evidence>
<keyword evidence="7 13" id="KW-0521">NADP</keyword>